<dbReference type="Pfam" id="PF02875">
    <property type="entry name" value="Mur_ligase_C"/>
    <property type="match status" value="1"/>
</dbReference>
<evidence type="ECO:0000313" key="11">
    <source>
        <dbReference type="EMBL" id="BBE30372.1"/>
    </source>
</evidence>
<keyword evidence="5 7" id="KW-0547">Nucleotide-binding</keyword>
<dbReference type="Pfam" id="PF21377">
    <property type="entry name" value="MurD_N"/>
    <property type="match status" value="1"/>
</dbReference>
<dbReference type="InterPro" id="IPR036565">
    <property type="entry name" value="Mur-like_cat_sf"/>
</dbReference>
<keyword evidence="7 8" id="KW-0131">Cell cycle</keyword>
<dbReference type="EMBL" id="AP018712">
    <property type="protein sequence ID" value="BBE30372.1"/>
    <property type="molecule type" value="Genomic_DNA"/>
</dbReference>
<feature type="binding site" evidence="7">
    <location>
        <begin position="111"/>
        <end position="117"/>
    </location>
    <ligand>
        <name>ATP</name>
        <dbReference type="ChEBI" id="CHEBI:30616"/>
    </ligand>
</feature>
<dbReference type="GO" id="GO:0005737">
    <property type="term" value="C:cytoplasm"/>
    <property type="evidence" value="ECO:0007669"/>
    <property type="project" value="UniProtKB-SubCell"/>
</dbReference>
<comment type="similarity">
    <text evidence="7">Belongs to the MurCDEF family.</text>
</comment>
<dbReference type="GO" id="GO:0009252">
    <property type="term" value="P:peptidoglycan biosynthetic process"/>
    <property type="evidence" value="ECO:0007669"/>
    <property type="project" value="UniProtKB-UniRule"/>
</dbReference>
<evidence type="ECO:0000313" key="12">
    <source>
        <dbReference type="Proteomes" id="UP000516361"/>
    </source>
</evidence>
<evidence type="ECO:0000256" key="8">
    <source>
        <dbReference type="RuleBase" id="RU003664"/>
    </source>
</evidence>
<evidence type="ECO:0000256" key="3">
    <source>
        <dbReference type="ARBA" id="ARBA00022490"/>
    </source>
</evidence>
<dbReference type="HAMAP" id="MF_00639">
    <property type="entry name" value="MurD"/>
    <property type="match status" value="1"/>
</dbReference>
<comment type="subcellular location">
    <subcellularLocation>
        <location evidence="1 7 8">Cytoplasm</location>
    </subcellularLocation>
</comment>
<evidence type="ECO:0000256" key="2">
    <source>
        <dbReference type="ARBA" id="ARBA00004752"/>
    </source>
</evidence>
<dbReference type="SUPFAM" id="SSF53244">
    <property type="entry name" value="MurD-like peptide ligases, peptide-binding domain"/>
    <property type="match status" value="1"/>
</dbReference>
<feature type="domain" description="Mur ligase C-terminal" evidence="9">
    <location>
        <begin position="290"/>
        <end position="392"/>
    </location>
</feature>
<evidence type="ECO:0000259" key="9">
    <source>
        <dbReference type="Pfam" id="PF02875"/>
    </source>
</evidence>
<comment type="catalytic activity">
    <reaction evidence="7 8">
        <text>UDP-N-acetyl-alpha-D-muramoyl-L-alanine + D-glutamate + ATP = UDP-N-acetyl-alpha-D-muramoyl-L-alanyl-D-glutamate + ADP + phosphate + H(+)</text>
        <dbReference type="Rhea" id="RHEA:16429"/>
        <dbReference type="ChEBI" id="CHEBI:15378"/>
        <dbReference type="ChEBI" id="CHEBI:29986"/>
        <dbReference type="ChEBI" id="CHEBI:30616"/>
        <dbReference type="ChEBI" id="CHEBI:43474"/>
        <dbReference type="ChEBI" id="CHEBI:83898"/>
        <dbReference type="ChEBI" id="CHEBI:83900"/>
        <dbReference type="ChEBI" id="CHEBI:456216"/>
        <dbReference type="EC" id="6.3.2.9"/>
    </reaction>
</comment>
<dbReference type="InterPro" id="IPR036615">
    <property type="entry name" value="Mur_ligase_C_dom_sf"/>
</dbReference>
<dbReference type="KEGG" id="ocy:OSSY52_05130"/>
<gene>
    <name evidence="7 11" type="primary">murD</name>
    <name evidence="11" type="ORF">OSSY52_05130</name>
</gene>
<dbReference type="GO" id="GO:0005524">
    <property type="term" value="F:ATP binding"/>
    <property type="evidence" value="ECO:0007669"/>
    <property type="project" value="UniProtKB-UniRule"/>
</dbReference>
<dbReference type="InterPro" id="IPR004101">
    <property type="entry name" value="Mur_ligase_C"/>
</dbReference>
<comment type="pathway">
    <text evidence="2 7 8">Cell wall biogenesis; peptidoglycan biosynthesis.</text>
</comment>
<keyword evidence="7 8" id="KW-0961">Cell wall biogenesis/degradation</keyword>
<dbReference type="Proteomes" id="UP000516361">
    <property type="component" value="Chromosome"/>
</dbReference>
<evidence type="ECO:0000256" key="4">
    <source>
        <dbReference type="ARBA" id="ARBA00022598"/>
    </source>
</evidence>
<dbReference type="SUPFAM" id="SSF51984">
    <property type="entry name" value="MurCD N-terminal domain"/>
    <property type="match status" value="1"/>
</dbReference>
<dbReference type="GO" id="GO:0008360">
    <property type="term" value="P:regulation of cell shape"/>
    <property type="evidence" value="ECO:0007669"/>
    <property type="project" value="UniProtKB-KW"/>
</dbReference>
<dbReference type="Pfam" id="PF08245">
    <property type="entry name" value="Mur_ligase_M"/>
    <property type="match status" value="1"/>
</dbReference>
<feature type="domain" description="Mur ligase central" evidence="10">
    <location>
        <begin position="109"/>
        <end position="217"/>
    </location>
</feature>
<organism evidence="11 12">
    <name type="scientific">Tepiditoga spiralis</name>
    <dbReference type="NCBI Taxonomy" id="2108365"/>
    <lineage>
        <taxon>Bacteria</taxon>
        <taxon>Thermotogati</taxon>
        <taxon>Thermotogota</taxon>
        <taxon>Thermotogae</taxon>
        <taxon>Petrotogales</taxon>
        <taxon>Petrotogaceae</taxon>
        <taxon>Tepiditoga</taxon>
    </lineage>
</organism>
<comment type="function">
    <text evidence="7 8">Cell wall formation. Catalyzes the addition of glutamate to the nucleotide precursor UDP-N-acetylmuramoyl-L-alanine (UMA).</text>
</comment>
<evidence type="ECO:0000256" key="6">
    <source>
        <dbReference type="ARBA" id="ARBA00022840"/>
    </source>
</evidence>
<keyword evidence="12" id="KW-1185">Reference proteome</keyword>
<dbReference type="PANTHER" id="PTHR43692">
    <property type="entry name" value="UDP-N-ACETYLMURAMOYLALANINE--D-GLUTAMATE LIGASE"/>
    <property type="match status" value="1"/>
</dbReference>
<dbReference type="Gene3D" id="3.90.190.20">
    <property type="entry name" value="Mur ligase, C-terminal domain"/>
    <property type="match status" value="1"/>
</dbReference>
<keyword evidence="7 8" id="KW-0133">Cell shape</keyword>
<keyword evidence="6 7" id="KW-0067">ATP-binding</keyword>
<dbReference type="NCBIfam" id="TIGR01087">
    <property type="entry name" value="murD"/>
    <property type="match status" value="1"/>
</dbReference>
<protein>
    <recommendedName>
        <fullName evidence="7 8">UDP-N-acetylmuramoylalanine--D-glutamate ligase</fullName>
        <ecNumber evidence="7 8">6.3.2.9</ecNumber>
    </recommendedName>
    <alternativeName>
        <fullName evidence="7">D-glutamic acid-adding enzyme</fullName>
    </alternativeName>
    <alternativeName>
        <fullName evidence="7">UDP-N-acetylmuramoyl-L-alanyl-D-glutamate synthetase</fullName>
    </alternativeName>
</protein>
<dbReference type="PANTHER" id="PTHR43692:SF1">
    <property type="entry name" value="UDP-N-ACETYLMURAMOYLALANINE--D-GLUTAMATE LIGASE"/>
    <property type="match status" value="1"/>
</dbReference>
<proteinExistence type="inferred from homology"/>
<dbReference type="UniPathway" id="UPA00219"/>
<evidence type="ECO:0000256" key="1">
    <source>
        <dbReference type="ARBA" id="ARBA00004496"/>
    </source>
</evidence>
<dbReference type="InterPro" id="IPR013221">
    <property type="entry name" value="Mur_ligase_cen"/>
</dbReference>
<keyword evidence="3 7" id="KW-0963">Cytoplasm</keyword>
<evidence type="ECO:0000256" key="7">
    <source>
        <dbReference type="HAMAP-Rule" id="MF_00639"/>
    </source>
</evidence>
<dbReference type="InParanoid" id="A0A7G1G8K7"/>
<accession>A0A7G1G8K7</accession>
<keyword evidence="7 8" id="KW-0132">Cell division</keyword>
<dbReference type="FunCoup" id="A0A7G1G8K7">
    <property type="interactions" value="333"/>
</dbReference>
<name>A0A7G1G8K7_9BACT</name>
<dbReference type="AlphaFoldDB" id="A0A7G1G8K7"/>
<dbReference type="Gene3D" id="3.40.50.720">
    <property type="entry name" value="NAD(P)-binding Rossmann-like Domain"/>
    <property type="match status" value="1"/>
</dbReference>
<keyword evidence="7 8" id="KW-0573">Peptidoglycan synthesis</keyword>
<dbReference type="GO" id="GO:0051301">
    <property type="term" value="P:cell division"/>
    <property type="evidence" value="ECO:0007669"/>
    <property type="project" value="UniProtKB-KW"/>
</dbReference>
<dbReference type="InterPro" id="IPR005762">
    <property type="entry name" value="MurD"/>
</dbReference>
<keyword evidence="4 7" id="KW-0436">Ligase</keyword>
<dbReference type="GO" id="GO:0008764">
    <property type="term" value="F:UDP-N-acetylmuramoylalanine-D-glutamate ligase activity"/>
    <property type="evidence" value="ECO:0007669"/>
    <property type="project" value="UniProtKB-UniRule"/>
</dbReference>
<dbReference type="EC" id="6.3.2.9" evidence="7 8"/>
<reference evidence="11 12" key="1">
    <citation type="submission" date="2018-06" db="EMBL/GenBank/DDBJ databases">
        <title>Genome sequencing of Oceanotoga sp. sy52.</title>
        <authorList>
            <person name="Mori K."/>
        </authorList>
    </citation>
    <scope>NUCLEOTIDE SEQUENCE [LARGE SCALE GENOMIC DNA]</scope>
    <source>
        <strain evidence="12">sy52</strain>
    </source>
</reference>
<dbReference type="Gene3D" id="3.40.1190.10">
    <property type="entry name" value="Mur-like, catalytic domain"/>
    <property type="match status" value="1"/>
</dbReference>
<dbReference type="GO" id="GO:0071555">
    <property type="term" value="P:cell wall organization"/>
    <property type="evidence" value="ECO:0007669"/>
    <property type="project" value="UniProtKB-KW"/>
</dbReference>
<dbReference type="RefSeq" id="WP_190615481.1">
    <property type="nucleotide sequence ID" value="NZ_AP018712.1"/>
</dbReference>
<dbReference type="SUPFAM" id="SSF53623">
    <property type="entry name" value="MurD-like peptide ligases, catalytic domain"/>
    <property type="match status" value="1"/>
</dbReference>
<evidence type="ECO:0000256" key="5">
    <source>
        <dbReference type="ARBA" id="ARBA00022741"/>
    </source>
</evidence>
<evidence type="ECO:0000259" key="10">
    <source>
        <dbReference type="Pfam" id="PF08245"/>
    </source>
</evidence>
<sequence length="425" mass="48774">MNICLVGYGKSNKSLLKFLIDQAHNITVSNNSPFNEETKKYFKENNVIFEEKHGDLLKNTQLAIMSPGVSPESIAGKIVLENNINYTTEIEYSWSFIKGQNPNSIFIGVTGTNGKTTTTTLINHIIQESDYSSMTCGNIGKPLIELPTNLNFYVVEVSSFQMFWSKKFFPEISIILNLAPDHLNWHRSIEEYYNSKLIMAERTLASGGLVLLNKSIKTNNSSERILFFDKEFIKNNILNYKNISIKIENDFLNMEIYKENTVAAILTTLNLNIPNSIIQEAIKTYSPEKHRLEFCGKINNINFYDDSKATNVHAAYNAYLSFRNKDYIAILSGEPKNEDMSQLIEELNKNSIAVFVCGDMKKEVKKYNYSKKFYFEENLKDIVKKALNFNTKNVVLSPAGASYDLYKNYIERGNDFKKFIKELRE</sequence>